<reference evidence="1" key="1">
    <citation type="submission" date="2022-03" db="EMBL/GenBank/DDBJ databases">
        <authorList>
            <person name="Sayadi A."/>
        </authorList>
    </citation>
    <scope>NUCLEOTIDE SEQUENCE</scope>
</reference>
<keyword evidence="2" id="KW-1185">Reference proteome</keyword>
<evidence type="ECO:0000313" key="2">
    <source>
        <dbReference type="Proteomes" id="UP001152888"/>
    </source>
</evidence>
<name>A0A9P0KZM1_ACAOB</name>
<gene>
    <name evidence="1" type="ORF">ACAOBT_LOCUS17150</name>
</gene>
<accession>A0A9P0KZM1</accession>
<comment type="caution">
    <text evidence="1">The sequence shown here is derived from an EMBL/GenBank/DDBJ whole genome shotgun (WGS) entry which is preliminary data.</text>
</comment>
<sequence>MPNLISNDMRSPPGIGDWCLIFMWGGTCGGGVSPPPPLPFLPPPLSAPPIPLPLQHTWWFFTEDDAVKESLYASSTL</sequence>
<proteinExistence type="predicted"/>
<evidence type="ECO:0000313" key="1">
    <source>
        <dbReference type="EMBL" id="CAH1986284.1"/>
    </source>
</evidence>
<protein>
    <submittedName>
        <fullName evidence="1">Uncharacterized protein</fullName>
    </submittedName>
</protein>
<dbReference type="AlphaFoldDB" id="A0A9P0KZM1"/>
<dbReference type="Proteomes" id="UP001152888">
    <property type="component" value="Unassembled WGS sequence"/>
</dbReference>
<dbReference type="EMBL" id="CAKOFQ010006996">
    <property type="protein sequence ID" value="CAH1986284.1"/>
    <property type="molecule type" value="Genomic_DNA"/>
</dbReference>
<organism evidence="1 2">
    <name type="scientific">Acanthoscelides obtectus</name>
    <name type="common">Bean weevil</name>
    <name type="synonym">Bruchus obtectus</name>
    <dbReference type="NCBI Taxonomy" id="200917"/>
    <lineage>
        <taxon>Eukaryota</taxon>
        <taxon>Metazoa</taxon>
        <taxon>Ecdysozoa</taxon>
        <taxon>Arthropoda</taxon>
        <taxon>Hexapoda</taxon>
        <taxon>Insecta</taxon>
        <taxon>Pterygota</taxon>
        <taxon>Neoptera</taxon>
        <taxon>Endopterygota</taxon>
        <taxon>Coleoptera</taxon>
        <taxon>Polyphaga</taxon>
        <taxon>Cucujiformia</taxon>
        <taxon>Chrysomeloidea</taxon>
        <taxon>Chrysomelidae</taxon>
        <taxon>Bruchinae</taxon>
        <taxon>Bruchini</taxon>
        <taxon>Acanthoscelides</taxon>
    </lineage>
</organism>